<dbReference type="AlphaFoldDB" id="A0A7D9HN88"/>
<protein>
    <submittedName>
        <fullName evidence="1">Uncharacterized protein</fullName>
    </submittedName>
</protein>
<comment type="caution">
    <text evidence="1">The sequence shown here is derived from an EMBL/GenBank/DDBJ whole genome shotgun (WGS) entry which is preliminary data.</text>
</comment>
<organism evidence="1 2">
    <name type="scientific">Paramuricea clavata</name>
    <name type="common">Red gorgonian</name>
    <name type="synonym">Violescent sea-whip</name>
    <dbReference type="NCBI Taxonomy" id="317549"/>
    <lineage>
        <taxon>Eukaryota</taxon>
        <taxon>Metazoa</taxon>
        <taxon>Cnidaria</taxon>
        <taxon>Anthozoa</taxon>
        <taxon>Octocorallia</taxon>
        <taxon>Malacalcyonacea</taxon>
        <taxon>Plexauridae</taxon>
        <taxon>Paramuricea</taxon>
    </lineage>
</organism>
<evidence type="ECO:0000313" key="2">
    <source>
        <dbReference type="Proteomes" id="UP001152795"/>
    </source>
</evidence>
<dbReference type="Proteomes" id="UP001152795">
    <property type="component" value="Unassembled WGS sequence"/>
</dbReference>
<reference evidence="1" key="1">
    <citation type="submission" date="2020-04" db="EMBL/GenBank/DDBJ databases">
        <authorList>
            <person name="Alioto T."/>
            <person name="Alioto T."/>
            <person name="Gomez Garrido J."/>
        </authorList>
    </citation>
    <scope>NUCLEOTIDE SEQUENCE</scope>
    <source>
        <strain evidence="1">A484AB</strain>
    </source>
</reference>
<sequence length="209" mass="24067">MSTFQDLNKTVEFLSAKYDDLLLQFWSINDKTQRCNQDIANIKKYLSDVNTCAVNAGIQAEELAQYLRRDCLEISGPKATNTCSAEAIVKSVVKAIGVAVLQNDISIAHPIPSYNRDAPPKIIVKFTQREVRNKFYSNRRKLAKKKVKDLPDLQLQSTDNIYVSESLTPYKKRLFASVNKPRKRMKWKYIWTNNARIYIKEGAKMQKMP</sequence>
<accession>A0A7D9HN88</accession>
<gene>
    <name evidence="1" type="ORF">PACLA_8A030698</name>
</gene>
<keyword evidence="2" id="KW-1185">Reference proteome</keyword>
<proteinExistence type="predicted"/>
<name>A0A7D9HN88_PARCT</name>
<dbReference type="OrthoDB" id="5985799at2759"/>
<dbReference type="EMBL" id="CACRXK020000918">
    <property type="protein sequence ID" value="CAB3985768.1"/>
    <property type="molecule type" value="Genomic_DNA"/>
</dbReference>
<evidence type="ECO:0000313" key="1">
    <source>
        <dbReference type="EMBL" id="CAB3985768.1"/>
    </source>
</evidence>